<proteinExistence type="inferred from homology"/>
<gene>
    <name evidence="12" type="primary">metN</name>
    <name evidence="12" type="ORF">LFYK43_07000</name>
</gene>
<dbReference type="AlphaFoldDB" id="A0A401IRT3"/>
<evidence type="ECO:0000256" key="3">
    <source>
        <dbReference type="ARBA" id="ARBA00022475"/>
    </source>
</evidence>
<dbReference type="PANTHER" id="PTHR43166:SF30">
    <property type="entry name" value="METHIONINE IMPORT ATP-BINDING PROTEIN METN"/>
    <property type="match status" value="1"/>
</dbReference>
<dbReference type="InterPro" id="IPR003593">
    <property type="entry name" value="AAA+_ATPase"/>
</dbReference>
<keyword evidence="7" id="KW-0029">Amino-acid transport</keyword>
<dbReference type="CDD" id="cd03258">
    <property type="entry name" value="ABC_MetN_methionine_transporter"/>
    <property type="match status" value="1"/>
</dbReference>
<dbReference type="EMBL" id="BFFP01000008">
    <property type="protein sequence ID" value="GBG94241.1"/>
    <property type="molecule type" value="Genomic_DNA"/>
</dbReference>
<keyword evidence="2" id="KW-0813">Transport</keyword>
<dbReference type="PROSITE" id="PS50893">
    <property type="entry name" value="ABC_TRANSPORTER_2"/>
    <property type="match status" value="1"/>
</dbReference>
<dbReference type="GO" id="GO:0005524">
    <property type="term" value="F:ATP binding"/>
    <property type="evidence" value="ECO:0007669"/>
    <property type="project" value="UniProtKB-KW"/>
</dbReference>
<dbReference type="InterPro" id="IPR050086">
    <property type="entry name" value="MetN_ABC_transporter-like"/>
</dbReference>
<dbReference type="SMART" id="SM00382">
    <property type="entry name" value="AAA"/>
    <property type="match status" value="1"/>
</dbReference>
<dbReference type="SUPFAM" id="SSF55021">
    <property type="entry name" value="ACT-like"/>
    <property type="match status" value="1"/>
</dbReference>
<comment type="catalytic activity">
    <reaction evidence="9">
        <text>ATP + H2O = ADP + phosphate + H(+)</text>
        <dbReference type="Rhea" id="RHEA:13065"/>
        <dbReference type="ChEBI" id="CHEBI:15377"/>
        <dbReference type="ChEBI" id="CHEBI:15378"/>
        <dbReference type="ChEBI" id="CHEBI:30616"/>
        <dbReference type="ChEBI" id="CHEBI:43474"/>
        <dbReference type="ChEBI" id="CHEBI:456216"/>
    </reaction>
</comment>
<dbReference type="GO" id="GO:0016887">
    <property type="term" value="F:ATP hydrolysis activity"/>
    <property type="evidence" value="ECO:0007669"/>
    <property type="project" value="InterPro"/>
</dbReference>
<sequence length="359" mass="39890">MVEETKDVIDLENVRVTFQNNGQELRAVDDVSLQIKRGDIYGIIGYSGAGKSTLVRVINLLQGPSAGKVIVSGQDILALKAPKLRLARQQIGMIFQHFNLMKSRTVLGNVEYPLLGKKISKKERRKQALSLLQRVGLEEYANTYPERLSGGQKQRVAIARALATKPEVLISDEATSALDPKTTQSILELLKRLNEELGLTIVLITHEMQVIKSICHNVAVMDQGRVIERGPVSQIFTAPQEKLTTDFIETSTNVKAAIERVTKTIKVDELPENQELVYFNFIGNATKQSILSELSQTYHVAENILFANIDQIDGENVGYMIAIIEGNLPPFNQALEDLRSQGVKIQILSEKSLREGEVS</sequence>
<reference evidence="12 13" key="1">
    <citation type="journal article" date="2019" name="Int. J. Syst. Evol. Microbiol.">
        <title>Lactobacillus salitolerans sp. nov., a novel lactic acid bacterium isolated from spent mushroom substrates.</title>
        <authorList>
            <person name="Tohno M."/>
            <person name="Tanizawa Y."/>
            <person name="Kojima Y."/>
            <person name="Sakamoto M."/>
            <person name="Nakamura Y."/>
            <person name="Ohkuma M."/>
            <person name="Kobayashi H."/>
        </authorList>
    </citation>
    <scope>NUCLEOTIDE SEQUENCE [LARGE SCALE GENOMIC DNA]</scope>
    <source>
        <strain evidence="12 13">YK43</strain>
    </source>
</reference>
<dbReference type="RefSeq" id="WP_124975468.1">
    <property type="nucleotide sequence ID" value="NZ_BFFP01000008.1"/>
</dbReference>
<dbReference type="InterPro" id="IPR003439">
    <property type="entry name" value="ABC_transporter-like_ATP-bd"/>
</dbReference>
<accession>A0A401IRT3</accession>
<keyword evidence="6" id="KW-1278">Translocase</keyword>
<evidence type="ECO:0000256" key="6">
    <source>
        <dbReference type="ARBA" id="ARBA00022967"/>
    </source>
</evidence>
<feature type="domain" description="ABC transporter" evidence="11">
    <location>
        <begin position="9"/>
        <end position="248"/>
    </location>
</feature>
<protein>
    <submittedName>
        <fullName evidence="12">Methionine ABC transporter ATP-binding protein</fullName>
    </submittedName>
</protein>
<evidence type="ECO:0000256" key="7">
    <source>
        <dbReference type="ARBA" id="ARBA00022970"/>
    </source>
</evidence>
<dbReference type="GO" id="GO:0005886">
    <property type="term" value="C:plasma membrane"/>
    <property type="evidence" value="ECO:0007669"/>
    <property type="project" value="UniProtKB-ARBA"/>
</dbReference>
<evidence type="ECO:0000256" key="4">
    <source>
        <dbReference type="ARBA" id="ARBA00022741"/>
    </source>
</evidence>
<dbReference type="Gene3D" id="3.30.70.260">
    <property type="match status" value="1"/>
</dbReference>
<evidence type="ECO:0000256" key="10">
    <source>
        <dbReference type="ARBA" id="ARBA00055994"/>
    </source>
</evidence>
<keyword evidence="5 12" id="KW-0067">ATP-binding</keyword>
<dbReference type="InterPro" id="IPR018449">
    <property type="entry name" value="NIL_domain"/>
</dbReference>
<keyword evidence="4" id="KW-0547">Nucleotide-binding</keyword>
<dbReference type="Proteomes" id="UP000286848">
    <property type="component" value="Unassembled WGS sequence"/>
</dbReference>
<keyword evidence="13" id="KW-1185">Reference proteome</keyword>
<dbReference type="InterPro" id="IPR017871">
    <property type="entry name" value="ABC_transporter-like_CS"/>
</dbReference>
<dbReference type="InterPro" id="IPR027417">
    <property type="entry name" value="P-loop_NTPase"/>
</dbReference>
<dbReference type="PANTHER" id="PTHR43166">
    <property type="entry name" value="AMINO ACID IMPORT ATP-BINDING PROTEIN"/>
    <property type="match status" value="1"/>
</dbReference>
<evidence type="ECO:0000256" key="5">
    <source>
        <dbReference type="ARBA" id="ARBA00022840"/>
    </source>
</evidence>
<dbReference type="Gene3D" id="3.40.50.300">
    <property type="entry name" value="P-loop containing nucleotide triphosphate hydrolases"/>
    <property type="match status" value="1"/>
</dbReference>
<name>A0A401IRT3_9LACO</name>
<keyword evidence="8" id="KW-0472">Membrane</keyword>
<dbReference type="PROSITE" id="PS00211">
    <property type="entry name" value="ABC_TRANSPORTER_1"/>
    <property type="match status" value="1"/>
</dbReference>
<evidence type="ECO:0000256" key="8">
    <source>
        <dbReference type="ARBA" id="ARBA00023136"/>
    </source>
</evidence>
<comment type="similarity">
    <text evidence="1">Belongs to the ABC transporter superfamily.</text>
</comment>
<keyword evidence="3" id="KW-1003">Cell membrane</keyword>
<evidence type="ECO:0000256" key="2">
    <source>
        <dbReference type="ARBA" id="ARBA00022448"/>
    </source>
</evidence>
<evidence type="ECO:0000313" key="12">
    <source>
        <dbReference type="EMBL" id="GBG94241.1"/>
    </source>
</evidence>
<evidence type="ECO:0000313" key="13">
    <source>
        <dbReference type="Proteomes" id="UP000286848"/>
    </source>
</evidence>
<dbReference type="OrthoDB" id="9802264at2"/>
<evidence type="ECO:0000259" key="11">
    <source>
        <dbReference type="PROSITE" id="PS50893"/>
    </source>
</evidence>
<comment type="caution">
    <text evidence="12">The sequence shown here is derived from an EMBL/GenBank/DDBJ whole genome shotgun (WGS) entry which is preliminary data.</text>
</comment>
<dbReference type="GO" id="GO:0006865">
    <property type="term" value="P:amino acid transport"/>
    <property type="evidence" value="ECO:0007669"/>
    <property type="project" value="UniProtKB-KW"/>
</dbReference>
<dbReference type="SMART" id="SM00930">
    <property type="entry name" value="NIL"/>
    <property type="match status" value="1"/>
</dbReference>
<organism evidence="12 13">
    <name type="scientific">Ligilactobacillus salitolerans</name>
    <dbReference type="NCBI Taxonomy" id="1808352"/>
    <lineage>
        <taxon>Bacteria</taxon>
        <taxon>Bacillati</taxon>
        <taxon>Bacillota</taxon>
        <taxon>Bacilli</taxon>
        <taxon>Lactobacillales</taxon>
        <taxon>Lactobacillaceae</taxon>
        <taxon>Ligilactobacillus</taxon>
    </lineage>
</organism>
<dbReference type="Pfam" id="PF00005">
    <property type="entry name" value="ABC_tran"/>
    <property type="match status" value="1"/>
</dbReference>
<evidence type="ECO:0000256" key="1">
    <source>
        <dbReference type="ARBA" id="ARBA00005417"/>
    </source>
</evidence>
<comment type="function">
    <text evidence="10">Part of the ABC transporter FtsEX involved in cellular division. Has ATPase activity. Essential for cell division and viability.</text>
</comment>
<dbReference type="InterPro" id="IPR045865">
    <property type="entry name" value="ACT-like_dom_sf"/>
</dbReference>
<dbReference type="Pfam" id="PF09383">
    <property type="entry name" value="NIL"/>
    <property type="match status" value="1"/>
</dbReference>
<dbReference type="FunFam" id="3.40.50.300:FF:000056">
    <property type="entry name" value="Cell division ATP-binding protein FtsE"/>
    <property type="match status" value="1"/>
</dbReference>
<dbReference type="InterPro" id="IPR041701">
    <property type="entry name" value="MetN_ABC"/>
</dbReference>
<evidence type="ECO:0000256" key="9">
    <source>
        <dbReference type="ARBA" id="ARBA00049360"/>
    </source>
</evidence>
<dbReference type="SUPFAM" id="SSF52540">
    <property type="entry name" value="P-loop containing nucleoside triphosphate hydrolases"/>
    <property type="match status" value="1"/>
</dbReference>